<accession>A0A4Y2FWX2</accession>
<feature type="region of interest" description="Disordered" evidence="1">
    <location>
        <begin position="63"/>
        <end position="94"/>
    </location>
</feature>
<sequence length="113" mass="12841">MSLWQSQYANPPSMPTKFIVPPKNYERVLKELSDEKALKAVDSASDIDELQFIEHADYEIDSEIERGDLEPPQASSSHHVSHPHDDSPDVEDVSVLGNDDFFVKGFERSKRNL</sequence>
<dbReference type="Proteomes" id="UP000499080">
    <property type="component" value="Unassembled WGS sequence"/>
</dbReference>
<name>A0A4Y2FWX2_ARAVE</name>
<gene>
    <name evidence="2" type="ORF">AVEN_126358_1</name>
</gene>
<evidence type="ECO:0000313" key="3">
    <source>
        <dbReference type="Proteomes" id="UP000499080"/>
    </source>
</evidence>
<keyword evidence="3" id="KW-1185">Reference proteome</keyword>
<dbReference type="EMBL" id="BGPR01001083">
    <property type="protein sequence ID" value="GBM44935.1"/>
    <property type="molecule type" value="Genomic_DNA"/>
</dbReference>
<comment type="caution">
    <text evidence="2">The sequence shown here is derived from an EMBL/GenBank/DDBJ whole genome shotgun (WGS) entry which is preliminary data.</text>
</comment>
<reference evidence="2 3" key="1">
    <citation type="journal article" date="2019" name="Sci. Rep.">
        <title>Orb-weaving spider Araneus ventricosus genome elucidates the spidroin gene catalogue.</title>
        <authorList>
            <person name="Kono N."/>
            <person name="Nakamura H."/>
            <person name="Ohtoshi R."/>
            <person name="Moran D.A.P."/>
            <person name="Shinohara A."/>
            <person name="Yoshida Y."/>
            <person name="Fujiwara M."/>
            <person name="Mori M."/>
            <person name="Tomita M."/>
            <person name="Arakawa K."/>
        </authorList>
    </citation>
    <scope>NUCLEOTIDE SEQUENCE [LARGE SCALE GENOMIC DNA]</scope>
</reference>
<evidence type="ECO:0000313" key="2">
    <source>
        <dbReference type="EMBL" id="GBM44935.1"/>
    </source>
</evidence>
<protein>
    <submittedName>
        <fullName evidence="2">Uncharacterized protein</fullName>
    </submittedName>
</protein>
<dbReference type="AlphaFoldDB" id="A0A4Y2FWX2"/>
<proteinExistence type="predicted"/>
<evidence type="ECO:0000256" key="1">
    <source>
        <dbReference type="SAM" id="MobiDB-lite"/>
    </source>
</evidence>
<organism evidence="2 3">
    <name type="scientific">Araneus ventricosus</name>
    <name type="common">Orbweaver spider</name>
    <name type="synonym">Epeira ventricosa</name>
    <dbReference type="NCBI Taxonomy" id="182803"/>
    <lineage>
        <taxon>Eukaryota</taxon>
        <taxon>Metazoa</taxon>
        <taxon>Ecdysozoa</taxon>
        <taxon>Arthropoda</taxon>
        <taxon>Chelicerata</taxon>
        <taxon>Arachnida</taxon>
        <taxon>Araneae</taxon>
        <taxon>Araneomorphae</taxon>
        <taxon>Entelegynae</taxon>
        <taxon>Araneoidea</taxon>
        <taxon>Araneidae</taxon>
        <taxon>Araneus</taxon>
    </lineage>
</organism>